<comment type="similarity">
    <text evidence="4">Belongs to the glycosyltransferase 2 family.</text>
</comment>
<dbReference type="Proteomes" id="UP000279259">
    <property type="component" value="Unassembled WGS sequence"/>
</dbReference>
<dbReference type="PANTHER" id="PTHR12726:SF0">
    <property type="entry name" value="CERAMIDE GLUCOSYLTRANSFERASE"/>
    <property type="match status" value="1"/>
</dbReference>
<evidence type="ECO:0000256" key="8">
    <source>
        <dbReference type="ARBA" id="ARBA00022679"/>
    </source>
</evidence>
<comment type="pathway">
    <text evidence="2">Lipid metabolism; sphingolipid metabolism.</text>
</comment>
<dbReference type="EC" id="2.4.1.80" evidence="5"/>
<name>A0A427YTP1_9TREE</name>
<evidence type="ECO:0000256" key="9">
    <source>
        <dbReference type="ARBA" id="ARBA00022692"/>
    </source>
</evidence>
<evidence type="ECO:0000256" key="13">
    <source>
        <dbReference type="ARBA" id="ARBA00031543"/>
    </source>
</evidence>
<dbReference type="InterPro" id="IPR025993">
    <property type="entry name" value="Ceramide_glucosylTrfase"/>
</dbReference>
<evidence type="ECO:0000256" key="7">
    <source>
        <dbReference type="ARBA" id="ARBA00022676"/>
    </source>
</evidence>
<keyword evidence="10 15" id="KW-1133">Transmembrane helix</keyword>
<comment type="subcellular location">
    <subcellularLocation>
        <location evidence="1">Membrane</location>
        <topology evidence="1">Multi-pass membrane protein</topology>
    </subcellularLocation>
</comment>
<gene>
    <name evidence="16" type="primary">GCS1_1</name>
    <name evidence="16" type="ORF">EHS25_004178</name>
</gene>
<evidence type="ECO:0000256" key="14">
    <source>
        <dbReference type="ARBA" id="ARBA00032575"/>
    </source>
</evidence>
<keyword evidence="7" id="KW-0328">Glycosyltransferase</keyword>
<evidence type="ECO:0000256" key="11">
    <source>
        <dbReference type="ARBA" id="ARBA00023136"/>
    </source>
</evidence>
<organism evidence="16 17">
    <name type="scientific">Saitozyma podzolica</name>
    <dbReference type="NCBI Taxonomy" id="1890683"/>
    <lineage>
        <taxon>Eukaryota</taxon>
        <taxon>Fungi</taxon>
        <taxon>Dikarya</taxon>
        <taxon>Basidiomycota</taxon>
        <taxon>Agaricomycotina</taxon>
        <taxon>Tremellomycetes</taxon>
        <taxon>Tremellales</taxon>
        <taxon>Trimorphomycetaceae</taxon>
        <taxon>Saitozyma</taxon>
    </lineage>
</organism>
<evidence type="ECO:0000256" key="5">
    <source>
        <dbReference type="ARBA" id="ARBA00012699"/>
    </source>
</evidence>
<sequence length="447" mass="49551">MLSLILAVFFLVLYTLIWALCLIGWRTAKIRYTGRSPPSRLTTVPPSAAPGVTIIRPLCGLDNNLYNALESTMRLKYPKYEVIFALQDEDDEALPVVKMVMEKYPDVPASISINDARIGVNPKINNLLTPFTEARYDLLWVIDSTISVTPGTLARTVEAFTGISTNMSSFESDLESTPLLSDDMRKPPAAGDVGLVHHVPYAVVYQKTYGSLIEQAFLNTTHAKMYLAINTLAVDSCVMGKSNMYSRANIDSLTTPSPTLRKLPSPPTGLAAFSPFLAEDNMIALSLWHELHLKHAMTGDVALDFIGALSIRDYIGRRIRWIRVRKRMTPLLATLIEPFTESIICGIYGSWAIARLLGANKLAIFLVHMVLWLLVDLSVRDALSSNVRDIGPPSSTLQFVVAWAARELLALPIWLFGITSSDVVWRGKKYKIIQSGEAICMDNTDDT</sequence>
<dbReference type="CDD" id="cd02520">
    <property type="entry name" value="Glucosylceramide_synthase"/>
    <property type="match status" value="1"/>
</dbReference>
<keyword evidence="17" id="KW-1185">Reference proteome</keyword>
<evidence type="ECO:0000256" key="2">
    <source>
        <dbReference type="ARBA" id="ARBA00004760"/>
    </source>
</evidence>
<comment type="caution">
    <text evidence="16">The sequence shown here is derived from an EMBL/GenBank/DDBJ whole genome shotgun (WGS) entry which is preliminary data.</text>
</comment>
<evidence type="ECO:0000256" key="1">
    <source>
        <dbReference type="ARBA" id="ARBA00004141"/>
    </source>
</evidence>
<evidence type="ECO:0000256" key="10">
    <source>
        <dbReference type="ARBA" id="ARBA00022989"/>
    </source>
</evidence>
<evidence type="ECO:0000256" key="4">
    <source>
        <dbReference type="ARBA" id="ARBA00006739"/>
    </source>
</evidence>
<keyword evidence="8" id="KW-0808">Transferase</keyword>
<dbReference type="UniPathway" id="UPA00222"/>
<feature type="transmembrane region" description="Helical" evidence="15">
    <location>
        <begin position="362"/>
        <end position="379"/>
    </location>
</feature>
<dbReference type="SUPFAM" id="SSF53448">
    <property type="entry name" value="Nucleotide-diphospho-sugar transferases"/>
    <property type="match status" value="1"/>
</dbReference>
<dbReference type="OrthoDB" id="1483400at2759"/>
<reference evidence="16 17" key="1">
    <citation type="submission" date="2018-11" db="EMBL/GenBank/DDBJ databases">
        <title>Genome sequence of Saitozyma podzolica DSM 27192.</title>
        <authorList>
            <person name="Aliyu H."/>
            <person name="Gorte O."/>
            <person name="Ochsenreither K."/>
        </authorList>
    </citation>
    <scope>NUCLEOTIDE SEQUENCE [LARGE SCALE GENOMIC DNA]</scope>
    <source>
        <strain evidence="16 17">DSM 27192</strain>
    </source>
</reference>
<feature type="transmembrane region" description="Helical" evidence="15">
    <location>
        <begin position="328"/>
        <end position="350"/>
    </location>
</feature>
<dbReference type="STRING" id="1890683.A0A427YTP1"/>
<dbReference type="PANTHER" id="PTHR12726">
    <property type="entry name" value="CERAMIDE GLUCOSYLTRANSFERASE"/>
    <property type="match status" value="1"/>
</dbReference>
<evidence type="ECO:0000256" key="3">
    <source>
        <dbReference type="ARBA" id="ARBA00004991"/>
    </source>
</evidence>
<proteinExistence type="inferred from homology"/>
<dbReference type="GO" id="GO:0008120">
    <property type="term" value="F:ceramide glucosyltransferase activity"/>
    <property type="evidence" value="ECO:0007669"/>
    <property type="project" value="UniProtKB-EC"/>
</dbReference>
<evidence type="ECO:0000256" key="15">
    <source>
        <dbReference type="SAM" id="Phobius"/>
    </source>
</evidence>
<dbReference type="GO" id="GO:0006679">
    <property type="term" value="P:glucosylceramide biosynthetic process"/>
    <property type="evidence" value="ECO:0007669"/>
    <property type="project" value="TreeGrafter"/>
</dbReference>
<dbReference type="InterPro" id="IPR029044">
    <property type="entry name" value="Nucleotide-diphossugar_trans"/>
</dbReference>
<dbReference type="Gene3D" id="3.90.550.10">
    <property type="entry name" value="Spore Coat Polysaccharide Biosynthesis Protein SpsA, Chain A"/>
    <property type="match status" value="1"/>
</dbReference>
<evidence type="ECO:0000313" key="16">
    <source>
        <dbReference type="EMBL" id="RSH94375.1"/>
    </source>
</evidence>
<keyword evidence="9 15" id="KW-0812">Transmembrane</keyword>
<accession>A0A427YTP1</accession>
<feature type="transmembrane region" description="Helical" evidence="15">
    <location>
        <begin position="6"/>
        <end position="25"/>
    </location>
</feature>
<dbReference type="AlphaFoldDB" id="A0A427YTP1"/>
<keyword evidence="11 15" id="KW-0472">Membrane</keyword>
<evidence type="ECO:0000256" key="12">
    <source>
        <dbReference type="ARBA" id="ARBA00031017"/>
    </source>
</evidence>
<dbReference type="Pfam" id="PF13506">
    <property type="entry name" value="Glyco_transf_21"/>
    <property type="match status" value="2"/>
</dbReference>
<evidence type="ECO:0000256" key="6">
    <source>
        <dbReference type="ARBA" id="ARBA00019988"/>
    </source>
</evidence>
<comment type="pathway">
    <text evidence="3">Sphingolipid metabolism.</text>
</comment>
<protein>
    <recommendedName>
        <fullName evidence="6">Ceramide glucosyltransferase</fullName>
        <ecNumber evidence="5">2.4.1.80</ecNumber>
    </recommendedName>
    <alternativeName>
        <fullName evidence="13">Glucosylceramide synthase</fullName>
    </alternativeName>
    <alternativeName>
        <fullName evidence="14">UDP-glucose ceramide glucosyltransferase</fullName>
    </alternativeName>
    <alternativeName>
        <fullName evidence="12">UDP-glucose:N-acylsphingosine D-glucosyltransferase</fullName>
    </alternativeName>
</protein>
<dbReference type="EMBL" id="RSCD01000002">
    <property type="protein sequence ID" value="RSH94375.1"/>
    <property type="molecule type" value="Genomic_DNA"/>
</dbReference>
<dbReference type="GO" id="GO:0016020">
    <property type="term" value="C:membrane"/>
    <property type="evidence" value="ECO:0007669"/>
    <property type="project" value="UniProtKB-SubCell"/>
</dbReference>
<evidence type="ECO:0000313" key="17">
    <source>
        <dbReference type="Proteomes" id="UP000279259"/>
    </source>
</evidence>